<accession>A0A6L4WT49</accession>
<keyword evidence="6" id="KW-1185">Reference proteome</keyword>
<evidence type="ECO:0000313" key="4">
    <source>
        <dbReference type="EMBL" id="KAB7889003.1"/>
    </source>
</evidence>
<feature type="transmembrane region" description="Helical" evidence="2">
    <location>
        <begin position="65"/>
        <end position="86"/>
    </location>
</feature>
<protein>
    <submittedName>
        <fullName evidence="4">HD domain-containing protein</fullName>
    </submittedName>
</protein>
<reference evidence="6 7" key="1">
    <citation type="submission" date="2019-10" db="EMBL/GenBank/DDBJ databases">
        <title>Poseidonibacter ostreae sp. nov., isolated from the gut of the Ostrea denselamellosa.</title>
        <authorList>
            <person name="Choi A."/>
        </authorList>
    </citation>
    <scope>NUCLEOTIDE SEQUENCE [LARGE SCALE GENOMIC DNA]</scope>
    <source>
        <strain evidence="4 7">SJOD-M-33</strain>
        <strain evidence="5 6">SJOD-M-5</strain>
    </source>
</reference>
<evidence type="ECO:0000313" key="6">
    <source>
        <dbReference type="Proteomes" id="UP000461010"/>
    </source>
</evidence>
<dbReference type="EMBL" id="WFKK01000018">
    <property type="protein sequence ID" value="KAB7889003.1"/>
    <property type="molecule type" value="Genomic_DNA"/>
</dbReference>
<evidence type="ECO:0000313" key="5">
    <source>
        <dbReference type="EMBL" id="KAB7891936.1"/>
    </source>
</evidence>
<evidence type="ECO:0000259" key="3">
    <source>
        <dbReference type="Pfam" id="PF01966"/>
    </source>
</evidence>
<dbReference type="EMBL" id="WFKJ01000010">
    <property type="protein sequence ID" value="KAB7891936.1"/>
    <property type="molecule type" value="Genomic_DNA"/>
</dbReference>
<organism evidence="4 7">
    <name type="scientific">Poseidonibacter ostreae</name>
    <dbReference type="NCBI Taxonomy" id="2654171"/>
    <lineage>
        <taxon>Bacteria</taxon>
        <taxon>Pseudomonadati</taxon>
        <taxon>Campylobacterota</taxon>
        <taxon>Epsilonproteobacteria</taxon>
        <taxon>Campylobacterales</taxon>
        <taxon>Arcobacteraceae</taxon>
        <taxon>Poseidonibacter</taxon>
    </lineage>
</organism>
<keyword evidence="2" id="KW-0812">Transmembrane</keyword>
<proteinExistence type="predicted"/>
<evidence type="ECO:0000313" key="7">
    <source>
        <dbReference type="Proteomes" id="UP000472839"/>
    </source>
</evidence>
<keyword evidence="2" id="KW-0472">Membrane</keyword>
<keyword evidence="1" id="KW-0175">Coiled coil</keyword>
<feature type="coiled-coil region" evidence="1">
    <location>
        <begin position="331"/>
        <end position="399"/>
    </location>
</feature>
<dbReference type="CDD" id="cd00077">
    <property type="entry name" value="HDc"/>
    <property type="match status" value="1"/>
</dbReference>
<dbReference type="RefSeq" id="WP_152188944.1">
    <property type="nucleotide sequence ID" value="NZ_WFKK01000018.1"/>
</dbReference>
<feature type="transmembrane region" description="Helical" evidence="2">
    <location>
        <begin position="22"/>
        <end position="45"/>
    </location>
</feature>
<dbReference type="InterPro" id="IPR003607">
    <property type="entry name" value="HD/PDEase_dom"/>
</dbReference>
<dbReference type="Pfam" id="PF01966">
    <property type="entry name" value="HD"/>
    <property type="match status" value="1"/>
</dbReference>
<keyword evidence="2" id="KW-1133">Transmembrane helix</keyword>
<comment type="caution">
    <text evidence="4">The sequence shown here is derived from an EMBL/GenBank/DDBJ whole genome shotgun (WGS) entry which is preliminary data.</text>
</comment>
<gene>
    <name evidence="5" type="ORF">GBG18_04930</name>
    <name evidence="4" type="ORF">GBG19_07380</name>
</gene>
<dbReference type="Gene3D" id="1.10.3210.10">
    <property type="entry name" value="Hypothetical protein af1432"/>
    <property type="match status" value="1"/>
</dbReference>
<dbReference type="Proteomes" id="UP000461010">
    <property type="component" value="Unassembled WGS sequence"/>
</dbReference>
<sequence length="580" mass="68948">MREKKMIELVVKFLYRYKYVRILLKQTIFYFLLMYFFGLLLNLYLTKELDLNFFNWIDSFHYNPTAIILILVGITLCFFTITLYFYTQLNHNKKIEIKLEDIAHIWTNEIEEVEKERIVKEYNHSPFLIRAINDKIYNSKRIQRFNSENIISNIRYFKDEELYIINEVLAFLDNNLKVSSVPSYNADTENTYINDQNYFKEFNTGKSNVKLLSQISLVEHTINVVTHAIEEFRKIENEGEFSVDSLKLSTVIISALSHDIGKIINNNFLKEIGLDEVIVKDMNHTDISIAYFKNFIEKIGNFDEKEMISKSIKEHHGSTLPSDKLSKLIFIADKEARKKESRELIIELKQAAQEKIEKYEREKKLSDDKIQNDKLKKQLEEKNALIKELENEKKISTAQEEIVAINEEEYNKAKSIVSSEVINKVENDKERDTEKLIEFIKKNINRYTKRGDSLVLREKDLIDNPKDFLKSISDEENIYFTYQGIKEVFEHIEEKKLAFNDMKDHNFFKILKELEIIHFYNETQFYKKFNINYINVDEKLSNVVSLIKMPMNKLNIDIENMIEEKMNSPIKKYFITEANK</sequence>
<dbReference type="AlphaFoldDB" id="A0A6L4WT49"/>
<dbReference type="InterPro" id="IPR006674">
    <property type="entry name" value="HD_domain"/>
</dbReference>
<dbReference type="Proteomes" id="UP000472839">
    <property type="component" value="Unassembled WGS sequence"/>
</dbReference>
<dbReference type="SUPFAM" id="SSF109604">
    <property type="entry name" value="HD-domain/PDEase-like"/>
    <property type="match status" value="1"/>
</dbReference>
<name>A0A6L4WT49_9BACT</name>
<feature type="domain" description="HD" evidence="3">
    <location>
        <begin position="218"/>
        <end position="336"/>
    </location>
</feature>
<evidence type="ECO:0000256" key="2">
    <source>
        <dbReference type="SAM" id="Phobius"/>
    </source>
</evidence>
<evidence type="ECO:0000256" key="1">
    <source>
        <dbReference type="SAM" id="Coils"/>
    </source>
</evidence>